<dbReference type="PANTHER" id="PTHR24559">
    <property type="entry name" value="TRANSPOSON TY3-I GAG-POL POLYPROTEIN"/>
    <property type="match status" value="1"/>
</dbReference>
<dbReference type="Proteomes" id="UP001057375">
    <property type="component" value="Unassembled WGS sequence"/>
</dbReference>
<dbReference type="CDD" id="cd01647">
    <property type="entry name" value="RT_LTR"/>
    <property type="match status" value="1"/>
</dbReference>
<dbReference type="PANTHER" id="PTHR24559:SF444">
    <property type="entry name" value="REVERSE TRANSCRIPTASE DOMAIN-CONTAINING PROTEIN"/>
    <property type="match status" value="1"/>
</dbReference>
<comment type="caution">
    <text evidence="2">The sequence shown here is derived from an EMBL/GenBank/DDBJ whole genome shotgun (WGS) entry which is preliminary data.</text>
</comment>
<name>A0ABQ5JRN7_9EUKA</name>
<dbReference type="InterPro" id="IPR043128">
    <property type="entry name" value="Rev_trsase/Diguanyl_cyclase"/>
</dbReference>
<dbReference type="GO" id="GO:0003964">
    <property type="term" value="F:RNA-directed DNA polymerase activity"/>
    <property type="evidence" value="ECO:0007669"/>
    <property type="project" value="UniProtKB-KW"/>
</dbReference>
<proteinExistence type="predicted"/>
<dbReference type="Gene3D" id="3.30.70.270">
    <property type="match status" value="1"/>
</dbReference>
<dbReference type="InterPro" id="IPR043502">
    <property type="entry name" value="DNA/RNA_pol_sf"/>
</dbReference>
<dbReference type="EMBL" id="BQXS01005760">
    <property type="protein sequence ID" value="GKT14541.1"/>
    <property type="molecule type" value="Genomic_DNA"/>
</dbReference>
<dbReference type="PROSITE" id="PS50878">
    <property type="entry name" value="RT_POL"/>
    <property type="match status" value="1"/>
</dbReference>
<dbReference type="InterPro" id="IPR053134">
    <property type="entry name" value="RNA-dir_DNA_polymerase"/>
</dbReference>
<evidence type="ECO:0000313" key="2">
    <source>
        <dbReference type="EMBL" id="GKT14541.1"/>
    </source>
</evidence>
<keyword evidence="3" id="KW-1185">Reference proteome</keyword>
<organism evidence="2 3">
    <name type="scientific">Aduncisulcus paluster</name>
    <dbReference type="NCBI Taxonomy" id="2918883"/>
    <lineage>
        <taxon>Eukaryota</taxon>
        <taxon>Metamonada</taxon>
        <taxon>Carpediemonas-like organisms</taxon>
        <taxon>Aduncisulcus</taxon>
    </lineage>
</organism>
<keyword evidence="2" id="KW-0695">RNA-directed DNA polymerase</keyword>
<dbReference type="Gene3D" id="3.10.10.10">
    <property type="entry name" value="HIV Type 1 Reverse Transcriptase, subunit A, domain 1"/>
    <property type="match status" value="1"/>
</dbReference>
<evidence type="ECO:0000259" key="1">
    <source>
        <dbReference type="PROSITE" id="PS50878"/>
    </source>
</evidence>
<dbReference type="SUPFAM" id="SSF56672">
    <property type="entry name" value="DNA/RNA polymerases"/>
    <property type="match status" value="1"/>
</dbReference>
<accession>A0ABQ5JRN7</accession>
<sequence>MCIDYTRINPLLVRPAQPLPTVDSMFVKLSGCKIFAALDFRQGFHQNRLTKSSRPLTAFITPFGLFEYSVMPFGLNTAPIAFQNNMQHAFHDLIENGSCQIYIDDLLIAAKTEK</sequence>
<reference evidence="2" key="1">
    <citation type="submission" date="2022-03" db="EMBL/GenBank/DDBJ databases">
        <title>Draft genome sequence of Aduncisulcus paluster, a free-living microaerophilic Fornicata.</title>
        <authorList>
            <person name="Yuyama I."/>
            <person name="Kume K."/>
            <person name="Tamura T."/>
            <person name="Inagaki Y."/>
            <person name="Hashimoto T."/>
        </authorList>
    </citation>
    <scope>NUCLEOTIDE SEQUENCE</scope>
    <source>
        <strain evidence="2">NY0171</strain>
    </source>
</reference>
<dbReference type="InterPro" id="IPR000477">
    <property type="entry name" value="RT_dom"/>
</dbReference>
<keyword evidence="2" id="KW-0808">Transferase</keyword>
<feature type="non-terminal residue" evidence="2">
    <location>
        <position position="114"/>
    </location>
</feature>
<evidence type="ECO:0000313" key="3">
    <source>
        <dbReference type="Proteomes" id="UP001057375"/>
    </source>
</evidence>
<keyword evidence="2" id="KW-0548">Nucleotidyltransferase</keyword>
<dbReference type="Pfam" id="PF00078">
    <property type="entry name" value="RVT_1"/>
    <property type="match status" value="1"/>
</dbReference>
<gene>
    <name evidence="2" type="ORF">ADUPG1_004042</name>
</gene>
<feature type="domain" description="Reverse transcriptase" evidence="1">
    <location>
        <begin position="1"/>
        <end position="114"/>
    </location>
</feature>
<protein>
    <submittedName>
        <fullName evidence="2">Reverse transcriptase</fullName>
    </submittedName>
</protein>